<organism evidence="1 2">
    <name type="scientific">Dentiscutata erythropus</name>
    <dbReference type="NCBI Taxonomy" id="1348616"/>
    <lineage>
        <taxon>Eukaryota</taxon>
        <taxon>Fungi</taxon>
        <taxon>Fungi incertae sedis</taxon>
        <taxon>Mucoromycota</taxon>
        <taxon>Glomeromycotina</taxon>
        <taxon>Glomeromycetes</taxon>
        <taxon>Diversisporales</taxon>
        <taxon>Gigasporaceae</taxon>
        <taxon>Dentiscutata</taxon>
    </lineage>
</organism>
<dbReference type="Proteomes" id="UP000789405">
    <property type="component" value="Unassembled WGS sequence"/>
</dbReference>
<keyword evidence="2" id="KW-1185">Reference proteome</keyword>
<comment type="caution">
    <text evidence="1">The sequence shown here is derived from an EMBL/GenBank/DDBJ whole genome shotgun (WGS) entry which is preliminary data.</text>
</comment>
<dbReference type="AlphaFoldDB" id="A0A9N9I5E9"/>
<sequence length="196" mass="22936">MKIVGNIELLHVSKQDDDYSAYNEAIEELKKEKGKNLNTVFRNYSSRSNEPIENLYTRLRDYNSSIDIDAFKRHVCFIIKLEGEPIDPCIEIDNGIKTDFDSDSQIESSTQQQNNYKYSENFNKSKSESKLLDLYSDDFENTKKQKKGKFRAINEFKVNHQKLNNNSKHIHESEKHLLSENDLFEDNILNISEDSL</sequence>
<evidence type="ECO:0000313" key="1">
    <source>
        <dbReference type="EMBL" id="CAG8721294.1"/>
    </source>
</evidence>
<reference evidence="1" key="1">
    <citation type="submission" date="2021-06" db="EMBL/GenBank/DDBJ databases">
        <authorList>
            <person name="Kallberg Y."/>
            <person name="Tangrot J."/>
            <person name="Rosling A."/>
        </authorList>
    </citation>
    <scope>NUCLEOTIDE SEQUENCE</scope>
    <source>
        <strain evidence="1">MA453B</strain>
    </source>
</reference>
<feature type="non-terminal residue" evidence="1">
    <location>
        <position position="1"/>
    </location>
</feature>
<evidence type="ECO:0000313" key="2">
    <source>
        <dbReference type="Proteomes" id="UP000789405"/>
    </source>
</evidence>
<accession>A0A9N9I5E9</accession>
<dbReference type="EMBL" id="CAJVPY010010737">
    <property type="protein sequence ID" value="CAG8721294.1"/>
    <property type="molecule type" value="Genomic_DNA"/>
</dbReference>
<proteinExistence type="predicted"/>
<gene>
    <name evidence="1" type="ORF">DERYTH_LOCUS14340</name>
</gene>
<name>A0A9N9I5E9_9GLOM</name>
<protein>
    <submittedName>
        <fullName evidence="1">13761_t:CDS:1</fullName>
    </submittedName>
</protein>